<keyword evidence="2" id="KW-1185">Reference proteome</keyword>
<protein>
    <submittedName>
        <fullName evidence="1">Uncharacterized protein</fullName>
    </submittedName>
</protein>
<gene>
    <name evidence="1" type="ORF">AB3K24_01845</name>
</gene>
<reference evidence="1 2" key="1">
    <citation type="submission" date="2024-07" db="EMBL/GenBank/DDBJ databases">
        <authorList>
            <person name="Yun M."/>
        </authorList>
    </citation>
    <scope>NUCLEOTIDE SEQUENCE [LARGE SCALE GENOMIC DNA]</scope>
    <source>
        <strain evidence="1 2">MS01</strain>
    </source>
</reference>
<dbReference type="Proteomes" id="UP001556617">
    <property type="component" value="Unassembled WGS sequence"/>
</dbReference>
<accession>A0ABV3S1A2</accession>
<proteinExistence type="predicted"/>
<sequence length="68" mass="7921">MKRSPTMIAYTIKRMSPYNAQIAVQVSEQYKHRRGRHNSLTPEIAIFFIDLDASEVDTMQYVTHVTMC</sequence>
<dbReference type="RefSeq" id="WP_367973522.1">
    <property type="nucleotide sequence ID" value="NZ_JBFPEQ010000001.1"/>
</dbReference>
<dbReference type="EMBL" id="JBFPER010000001">
    <property type="protein sequence ID" value="MEX0380096.1"/>
    <property type="molecule type" value="Genomic_DNA"/>
</dbReference>
<organism evidence="1 2">
    <name type="scientific">Leuconostoc aquikimchii</name>
    <dbReference type="NCBI Taxonomy" id="3236804"/>
    <lineage>
        <taxon>Bacteria</taxon>
        <taxon>Bacillati</taxon>
        <taxon>Bacillota</taxon>
        <taxon>Bacilli</taxon>
        <taxon>Lactobacillales</taxon>
        <taxon>Lactobacillaceae</taxon>
        <taxon>Leuconostoc</taxon>
    </lineage>
</organism>
<evidence type="ECO:0000313" key="1">
    <source>
        <dbReference type="EMBL" id="MEX0380096.1"/>
    </source>
</evidence>
<comment type="caution">
    <text evidence="1">The sequence shown here is derived from an EMBL/GenBank/DDBJ whole genome shotgun (WGS) entry which is preliminary data.</text>
</comment>
<evidence type="ECO:0000313" key="2">
    <source>
        <dbReference type="Proteomes" id="UP001556617"/>
    </source>
</evidence>
<name>A0ABV3S1A2_9LACO</name>